<evidence type="ECO:0000256" key="1">
    <source>
        <dbReference type="ARBA" id="ARBA00022491"/>
    </source>
</evidence>
<keyword evidence="12" id="KW-1185">Reference proteome</keyword>
<dbReference type="CDD" id="cd07377">
    <property type="entry name" value="WHTH_GntR"/>
    <property type="match status" value="1"/>
</dbReference>
<dbReference type="Gene3D" id="3.40.1410.10">
    <property type="entry name" value="Chorismate lyase-like"/>
    <property type="match status" value="1"/>
</dbReference>
<dbReference type="InterPro" id="IPR010248">
    <property type="entry name" value="His_ut_repres"/>
</dbReference>
<comment type="function">
    <text evidence="6">Repressor which binds to the hutP region in the histidine utilization (hut) operon. It blocks the expression of all the hut genes in the absence of inducer.</text>
</comment>
<evidence type="ECO:0000256" key="4">
    <source>
        <dbReference type="ARBA" id="ARBA00023125"/>
    </source>
</evidence>
<name>A0A1C3CZ37_9GAMM</name>
<protein>
    <recommendedName>
        <fullName evidence="8 9">Histidine utilization repressor</fullName>
    </recommendedName>
</protein>
<dbReference type="InterPro" id="IPR011663">
    <property type="entry name" value="UTRA"/>
</dbReference>
<evidence type="ECO:0000256" key="7">
    <source>
        <dbReference type="ARBA" id="ARBA00060686"/>
    </source>
</evidence>
<dbReference type="Pfam" id="PF07702">
    <property type="entry name" value="UTRA"/>
    <property type="match status" value="1"/>
</dbReference>
<dbReference type="SMART" id="SM00345">
    <property type="entry name" value="HTH_GNTR"/>
    <property type="match status" value="1"/>
</dbReference>
<evidence type="ECO:0000256" key="2">
    <source>
        <dbReference type="ARBA" id="ARBA00022808"/>
    </source>
</evidence>
<dbReference type="InterPro" id="IPR028978">
    <property type="entry name" value="Chorismate_lyase_/UTRA_dom_sf"/>
</dbReference>
<dbReference type="PROSITE" id="PS50949">
    <property type="entry name" value="HTH_GNTR"/>
    <property type="match status" value="1"/>
</dbReference>
<dbReference type="STRING" id="1891224.BBP83_14400"/>
<dbReference type="FunFam" id="1.10.10.10:FF:000079">
    <property type="entry name" value="GntR family transcriptional regulator"/>
    <property type="match status" value="1"/>
</dbReference>
<dbReference type="Proteomes" id="UP000186553">
    <property type="component" value="Unassembled WGS sequence"/>
</dbReference>
<organism evidence="11 12">
    <name type="scientific">Acinetobacter celticus</name>
    <dbReference type="NCBI Taxonomy" id="1891224"/>
    <lineage>
        <taxon>Bacteria</taxon>
        <taxon>Pseudomonadati</taxon>
        <taxon>Pseudomonadota</taxon>
        <taxon>Gammaproteobacteria</taxon>
        <taxon>Moraxellales</taxon>
        <taxon>Moraxellaceae</taxon>
        <taxon>Acinetobacter</taxon>
    </lineage>
</organism>
<keyword evidence="1" id="KW-0678">Repressor</keyword>
<dbReference type="Gene3D" id="1.10.10.10">
    <property type="entry name" value="Winged helix-like DNA-binding domain superfamily/Winged helix DNA-binding domain"/>
    <property type="match status" value="1"/>
</dbReference>
<dbReference type="GO" id="GO:0003700">
    <property type="term" value="F:DNA-binding transcription factor activity"/>
    <property type="evidence" value="ECO:0007669"/>
    <property type="project" value="UniProtKB-UniRule"/>
</dbReference>
<dbReference type="GO" id="GO:0006547">
    <property type="term" value="P:L-histidine metabolic process"/>
    <property type="evidence" value="ECO:0007669"/>
    <property type="project" value="UniProtKB-UniRule"/>
</dbReference>
<dbReference type="SUPFAM" id="SSF46785">
    <property type="entry name" value="Winged helix' DNA-binding domain"/>
    <property type="match status" value="1"/>
</dbReference>
<dbReference type="SMART" id="SM00866">
    <property type="entry name" value="UTRA"/>
    <property type="match status" value="1"/>
</dbReference>
<evidence type="ECO:0000259" key="10">
    <source>
        <dbReference type="PROSITE" id="PS50949"/>
    </source>
</evidence>
<dbReference type="NCBIfam" id="TIGR02018">
    <property type="entry name" value="his_ut_repres"/>
    <property type="match status" value="1"/>
</dbReference>
<accession>A0A1C3CZ37</accession>
<dbReference type="InterPro" id="IPR036390">
    <property type="entry name" value="WH_DNA-bd_sf"/>
</dbReference>
<dbReference type="Pfam" id="PF00392">
    <property type="entry name" value="GntR"/>
    <property type="match status" value="1"/>
</dbReference>
<proteinExistence type="predicted"/>
<evidence type="ECO:0000313" key="11">
    <source>
        <dbReference type="EMBL" id="ODA14056.1"/>
    </source>
</evidence>
<evidence type="ECO:0000256" key="5">
    <source>
        <dbReference type="ARBA" id="ARBA00023163"/>
    </source>
</evidence>
<evidence type="ECO:0000256" key="9">
    <source>
        <dbReference type="NCBIfam" id="TIGR02018"/>
    </source>
</evidence>
<dbReference type="PRINTS" id="PR00035">
    <property type="entry name" value="HTHGNTR"/>
</dbReference>
<sequence length="251" mass="28469">MSNPKKPKSDLVLSIDENSPIPIYLRVKQLITSQINKGVWTTNQKIPSESELVNQLGCSRMTVNRALRELTAEGLLVRVQGVGSFVAESQGQTALFQINNIADEIASRNHQHRAEVLVLESIQADSLQSLQMQVQESHPLFHSIIVHFENDIPIQVEERLVNSFLVPDYLKQDFTQITPHAYLMAHAPVTEGEHIIKAILVSTQEAKWLKINKAEPCLLIRRRTWSNKNLISSARLIYPGHRYHLEGKFTP</sequence>
<dbReference type="InterPro" id="IPR050679">
    <property type="entry name" value="Bact_HTH_transcr_reg"/>
</dbReference>
<dbReference type="FunFam" id="3.40.1410.10:FF:000004">
    <property type="entry name" value="Histidine utilization repressor"/>
    <property type="match status" value="1"/>
</dbReference>
<keyword evidence="3" id="KW-0805">Transcription regulation</keyword>
<evidence type="ECO:0000256" key="3">
    <source>
        <dbReference type="ARBA" id="ARBA00023015"/>
    </source>
</evidence>
<dbReference type="GO" id="GO:0003677">
    <property type="term" value="F:DNA binding"/>
    <property type="evidence" value="ECO:0007669"/>
    <property type="project" value="UniProtKB-UniRule"/>
</dbReference>
<gene>
    <name evidence="11" type="ORF">BBP83_14400</name>
</gene>
<keyword evidence="2" id="KW-0369">Histidine metabolism</keyword>
<evidence type="ECO:0000256" key="6">
    <source>
        <dbReference type="ARBA" id="ARBA00058362"/>
    </source>
</evidence>
<comment type="pathway">
    <text evidence="7">Amino-acid degradation; L-histidine degradation into L-glutamate [regulation].</text>
</comment>
<dbReference type="PANTHER" id="PTHR44846">
    <property type="entry name" value="MANNOSYL-D-GLYCERATE TRANSPORT/METABOLISM SYSTEM REPRESSOR MNGR-RELATED"/>
    <property type="match status" value="1"/>
</dbReference>
<dbReference type="AlphaFoldDB" id="A0A1C3CZ37"/>
<keyword evidence="4" id="KW-0238">DNA-binding</keyword>
<dbReference type="SUPFAM" id="SSF64288">
    <property type="entry name" value="Chorismate lyase-like"/>
    <property type="match status" value="1"/>
</dbReference>
<reference evidence="11 12" key="1">
    <citation type="submission" date="2016-07" db="EMBL/GenBank/DDBJ databases">
        <title>Acinetobacter sp. ANC 4603.</title>
        <authorList>
            <person name="Radolfova-Krizova L."/>
            <person name="Nemec A."/>
        </authorList>
    </citation>
    <scope>NUCLEOTIDE SEQUENCE [LARGE SCALE GENOMIC DNA]</scope>
    <source>
        <strain evidence="11 12">ANC 4603</strain>
    </source>
</reference>
<comment type="caution">
    <text evidence="11">The sequence shown here is derived from an EMBL/GenBank/DDBJ whole genome shotgun (WGS) entry which is preliminary data.</text>
</comment>
<dbReference type="GO" id="GO:0045892">
    <property type="term" value="P:negative regulation of DNA-templated transcription"/>
    <property type="evidence" value="ECO:0007669"/>
    <property type="project" value="UniProtKB-UniRule"/>
</dbReference>
<evidence type="ECO:0000313" key="12">
    <source>
        <dbReference type="Proteomes" id="UP000186553"/>
    </source>
</evidence>
<dbReference type="InterPro" id="IPR036388">
    <property type="entry name" value="WH-like_DNA-bd_sf"/>
</dbReference>
<feature type="domain" description="HTH gntR-type" evidence="10">
    <location>
        <begin position="21"/>
        <end position="89"/>
    </location>
</feature>
<evidence type="ECO:0000256" key="8">
    <source>
        <dbReference type="ARBA" id="ARBA00071620"/>
    </source>
</evidence>
<dbReference type="PANTHER" id="PTHR44846:SF16">
    <property type="entry name" value="TRANSCRIPTIONAL REGULATOR PHNF-RELATED"/>
    <property type="match status" value="1"/>
</dbReference>
<dbReference type="EMBL" id="MBDL01000004">
    <property type="protein sequence ID" value="ODA14056.1"/>
    <property type="molecule type" value="Genomic_DNA"/>
</dbReference>
<dbReference type="RefSeq" id="WP_068886084.1">
    <property type="nucleotide sequence ID" value="NZ_CBCRUU010000001.1"/>
</dbReference>
<dbReference type="InterPro" id="IPR000524">
    <property type="entry name" value="Tscrpt_reg_HTH_GntR"/>
</dbReference>
<keyword evidence="5" id="KW-0804">Transcription</keyword>
<dbReference type="OrthoDB" id="9808698at2"/>